<feature type="domain" description="SAM-dependent MTase RsmB/NOP-type" evidence="11">
    <location>
        <begin position="134"/>
        <end position="422"/>
    </location>
</feature>
<keyword evidence="8" id="KW-0539">Nucleus</keyword>
<dbReference type="InterPro" id="IPR011023">
    <property type="entry name" value="Nop2p"/>
</dbReference>
<dbReference type="GO" id="GO:0009383">
    <property type="term" value="F:rRNA (cytosine-C5-)-methyltransferase activity"/>
    <property type="evidence" value="ECO:0007669"/>
    <property type="project" value="TreeGrafter"/>
</dbReference>
<dbReference type="CDD" id="cd02440">
    <property type="entry name" value="AdoMet_MTases"/>
    <property type="match status" value="1"/>
</dbReference>
<dbReference type="PROSITE" id="PS01153">
    <property type="entry name" value="NOL1_NOP2_SUN"/>
    <property type="match status" value="1"/>
</dbReference>
<dbReference type="PANTHER" id="PTHR22807:SF30">
    <property type="entry name" value="28S RRNA (CYTOSINE(4447)-C(5))-METHYLTRANSFERASE-RELATED"/>
    <property type="match status" value="1"/>
</dbReference>
<feature type="compositionally biased region" description="Basic residues" evidence="10">
    <location>
        <begin position="513"/>
        <end position="530"/>
    </location>
</feature>
<dbReference type="PRINTS" id="PR02008">
    <property type="entry name" value="RCMTFAMILY"/>
</dbReference>
<dbReference type="GO" id="GO:0003723">
    <property type="term" value="F:RNA binding"/>
    <property type="evidence" value="ECO:0007669"/>
    <property type="project" value="UniProtKB-UniRule"/>
</dbReference>
<dbReference type="InterPro" id="IPR029063">
    <property type="entry name" value="SAM-dependent_MTases_sf"/>
</dbReference>
<keyword evidence="3" id="KW-0690">Ribosome biogenesis</keyword>
<dbReference type="GO" id="GO:0000470">
    <property type="term" value="P:maturation of LSU-rRNA"/>
    <property type="evidence" value="ECO:0007669"/>
    <property type="project" value="TreeGrafter"/>
</dbReference>
<evidence type="ECO:0000256" key="6">
    <source>
        <dbReference type="ARBA" id="ARBA00022691"/>
    </source>
</evidence>
<feature type="region of interest" description="Disordered" evidence="10">
    <location>
        <begin position="430"/>
        <end position="557"/>
    </location>
</feature>
<evidence type="ECO:0000256" key="1">
    <source>
        <dbReference type="ARBA" id="ARBA00004604"/>
    </source>
</evidence>
<dbReference type="SUPFAM" id="SSF53335">
    <property type="entry name" value="S-adenosyl-L-methionine-dependent methyltransferases"/>
    <property type="match status" value="1"/>
</dbReference>
<keyword evidence="5 9" id="KW-0808">Transferase</keyword>
<reference evidence="12" key="1">
    <citation type="submission" date="2021-06" db="EMBL/GenBank/DDBJ databases">
        <title>Parelaphostrongylus tenuis whole genome reference sequence.</title>
        <authorList>
            <person name="Garwood T.J."/>
            <person name="Larsen P.A."/>
            <person name="Fountain-Jones N.M."/>
            <person name="Garbe J.R."/>
            <person name="Macchietto M.G."/>
            <person name="Kania S.A."/>
            <person name="Gerhold R.W."/>
            <person name="Richards J.E."/>
            <person name="Wolf T.M."/>
        </authorList>
    </citation>
    <scope>NUCLEOTIDE SEQUENCE</scope>
    <source>
        <strain evidence="12">MNPRO001-30</strain>
        <tissue evidence="12">Meninges</tissue>
    </source>
</reference>
<dbReference type="PRINTS" id="PR02012">
    <property type="entry name" value="RCMTNOP2"/>
</dbReference>
<feature type="binding site" evidence="9">
    <location>
        <begin position="226"/>
        <end position="232"/>
    </location>
    <ligand>
        <name>S-adenosyl-L-methionine</name>
        <dbReference type="ChEBI" id="CHEBI:59789"/>
    </ligand>
</feature>
<evidence type="ECO:0000256" key="10">
    <source>
        <dbReference type="SAM" id="MobiDB-lite"/>
    </source>
</evidence>
<comment type="caution">
    <text evidence="12">The sequence shown here is derived from an EMBL/GenBank/DDBJ whole genome shotgun (WGS) entry which is preliminary data.</text>
</comment>
<dbReference type="Gene3D" id="3.40.50.150">
    <property type="entry name" value="Vaccinia Virus protein VP39"/>
    <property type="match status" value="1"/>
</dbReference>
<dbReference type="Pfam" id="PF01189">
    <property type="entry name" value="Methyltr_RsmB-F"/>
    <property type="match status" value="1"/>
</dbReference>
<feature type="compositionally biased region" description="Basic and acidic residues" evidence="10">
    <location>
        <begin position="547"/>
        <end position="557"/>
    </location>
</feature>
<dbReference type="Proteomes" id="UP001196413">
    <property type="component" value="Unassembled WGS sequence"/>
</dbReference>
<dbReference type="PROSITE" id="PS51686">
    <property type="entry name" value="SAM_MT_RSMB_NOP"/>
    <property type="match status" value="1"/>
</dbReference>
<feature type="binding site" evidence="9">
    <location>
        <position position="295"/>
    </location>
    <ligand>
        <name>S-adenosyl-L-methionine</name>
        <dbReference type="ChEBI" id="CHEBI:59789"/>
    </ligand>
</feature>
<dbReference type="AlphaFoldDB" id="A0AAD5QP61"/>
<dbReference type="NCBIfam" id="TIGR00446">
    <property type="entry name" value="nop2p"/>
    <property type="match status" value="1"/>
</dbReference>
<evidence type="ECO:0000313" key="12">
    <source>
        <dbReference type="EMBL" id="KAJ1356529.1"/>
    </source>
</evidence>
<dbReference type="InterPro" id="IPR023267">
    <property type="entry name" value="RCMT"/>
</dbReference>
<dbReference type="EMBL" id="JAHQIW010002839">
    <property type="protein sequence ID" value="KAJ1356529.1"/>
    <property type="molecule type" value="Genomic_DNA"/>
</dbReference>
<sequence>MLDETNTLFDSDDDIGVVSNLAKNHNGNSLGEEEEEGLDIEMRDDLGSSSASDEDMRGESGTDEELPVEKKARLLDQRKNAIAIEGESELRLNIAGQQQYELPSVDEVEKELRELPNLQIIGDRINEVVQLIEFLDANEQQRPVTIRTNTLKTRRGDLAKSLINRGMNIDPAAPWTKVGLVVYDSQVPIGATPEYLAGHYMIQGLSSLLPVMALAPQPGDRVLDMCAAPGGKTSHIAGLMKNSGVLFANDANIARCRAVIGNLHRLGVNNAIVSNLNAEEYAKLAPNGFDRVLLDAPCSGTGVIWKDQTVKTSKDSQDIQRRHTMQRQLILAALDSVDAKSTSGGYVVYSTCSVLVEENEAVVNYALQKRHCELVPCGLEVGVEGFTRFREYRFHPSLSLTRRYYPHVHNIDGFFVAKLKKLSNAKMGKASVDIAQREKSEKSGVEEKVKQNSTDLSSSKKECEDSDNSENESTSEIKKKQRSKKKRLQLKNKKSNASKDQEDDGFNTAGYVRKMKKKKHIVSRIRKRTLAKTSAKVVKNKRKKILAKRERAPGMND</sequence>
<evidence type="ECO:0000259" key="11">
    <source>
        <dbReference type="PROSITE" id="PS51686"/>
    </source>
</evidence>
<evidence type="ECO:0000256" key="7">
    <source>
        <dbReference type="ARBA" id="ARBA00022884"/>
    </source>
</evidence>
<dbReference type="InterPro" id="IPR023273">
    <property type="entry name" value="RCMT_NOP2"/>
</dbReference>
<keyword evidence="4 9" id="KW-0489">Methyltransferase</keyword>
<dbReference type="Gene3D" id="3.30.70.1170">
    <property type="entry name" value="Sun protein, domain 3"/>
    <property type="match status" value="1"/>
</dbReference>
<keyword evidence="13" id="KW-1185">Reference proteome</keyword>
<dbReference type="FunFam" id="3.30.70.1170:FF:000009">
    <property type="entry name" value="Nucleolar protein-like"/>
    <property type="match status" value="1"/>
</dbReference>
<comment type="caution">
    <text evidence="9">Lacks conserved residue(s) required for the propagation of feature annotation.</text>
</comment>
<protein>
    <recommendedName>
        <fullName evidence="11">SAM-dependent MTase RsmB/NOP-type domain-containing protein</fullName>
    </recommendedName>
</protein>
<dbReference type="InterPro" id="IPR018314">
    <property type="entry name" value="RsmB/NOL1/NOP2-like_CS"/>
</dbReference>
<feature type="compositionally biased region" description="Basic residues" evidence="10">
    <location>
        <begin position="479"/>
        <end position="496"/>
    </location>
</feature>
<keyword evidence="6 9" id="KW-0949">S-adenosyl-L-methionine</keyword>
<name>A0AAD5QP61_PARTN</name>
<feature type="region of interest" description="Disordered" evidence="10">
    <location>
        <begin position="20"/>
        <end position="72"/>
    </location>
</feature>
<keyword evidence="7 9" id="KW-0694">RNA-binding</keyword>
<comment type="similarity">
    <text evidence="2 9">Belongs to the class I-like SAM-binding methyltransferase superfamily. RsmB/NOP family.</text>
</comment>
<dbReference type="InterPro" id="IPR001678">
    <property type="entry name" value="MeTrfase_RsmB-F_NOP2_dom"/>
</dbReference>
<dbReference type="InterPro" id="IPR049560">
    <property type="entry name" value="MeTrfase_RsmB-F_NOP2_cat"/>
</dbReference>
<evidence type="ECO:0000256" key="5">
    <source>
        <dbReference type="ARBA" id="ARBA00022679"/>
    </source>
</evidence>
<organism evidence="12 13">
    <name type="scientific">Parelaphostrongylus tenuis</name>
    <name type="common">Meningeal worm</name>
    <dbReference type="NCBI Taxonomy" id="148309"/>
    <lineage>
        <taxon>Eukaryota</taxon>
        <taxon>Metazoa</taxon>
        <taxon>Ecdysozoa</taxon>
        <taxon>Nematoda</taxon>
        <taxon>Chromadorea</taxon>
        <taxon>Rhabditida</taxon>
        <taxon>Rhabditina</taxon>
        <taxon>Rhabditomorpha</taxon>
        <taxon>Strongyloidea</taxon>
        <taxon>Metastrongylidae</taxon>
        <taxon>Parelaphostrongylus</taxon>
    </lineage>
</organism>
<evidence type="ECO:0000256" key="2">
    <source>
        <dbReference type="ARBA" id="ARBA00007494"/>
    </source>
</evidence>
<gene>
    <name evidence="12" type="ORF">KIN20_014260</name>
</gene>
<dbReference type="GO" id="GO:0070475">
    <property type="term" value="P:rRNA base methylation"/>
    <property type="evidence" value="ECO:0007669"/>
    <property type="project" value="TreeGrafter"/>
</dbReference>
<evidence type="ECO:0000256" key="3">
    <source>
        <dbReference type="ARBA" id="ARBA00022517"/>
    </source>
</evidence>
<evidence type="ECO:0000256" key="4">
    <source>
        <dbReference type="ARBA" id="ARBA00022603"/>
    </source>
</evidence>
<feature type="active site" description="Nucleophile" evidence="9">
    <location>
        <position position="352"/>
    </location>
</feature>
<feature type="compositionally biased region" description="Basic and acidic residues" evidence="10">
    <location>
        <begin position="435"/>
        <end position="450"/>
    </location>
</feature>
<dbReference type="PANTHER" id="PTHR22807">
    <property type="entry name" value="NOP2 YEAST -RELATED NOL1/NOP2/FMU SUN DOMAIN-CONTAINING"/>
    <property type="match status" value="1"/>
</dbReference>
<evidence type="ECO:0000256" key="9">
    <source>
        <dbReference type="PROSITE-ProRule" id="PRU01023"/>
    </source>
</evidence>
<feature type="binding site" evidence="9">
    <location>
        <position position="250"/>
    </location>
    <ligand>
        <name>S-adenosyl-L-methionine</name>
        <dbReference type="ChEBI" id="CHEBI:59789"/>
    </ligand>
</feature>
<accession>A0AAD5QP61</accession>
<dbReference type="GO" id="GO:0005730">
    <property type="term" value="C:nucleolus"/>
    <property type="evidence" value="ECO:0007669"/>
    <property type="project" value="UniProtKB-SubCell"/>
</dbReference>
<proteinExistence type="inferred from homology"/>
<comment type="subcellular location">
    <subcellularLocation>
        <location evidence="1">Nucleus</location>
        <location evidence="1">Nucleolus</location>
    </subcellularLocation>
</comment>
<evidence type="ECO:0000313" key="13">
    <source>
        <dbReference type="Proteomes" id="UP001196413"/>
    </source>
</evidence>
<evidence type="ECO:0000256" key="8">
    <source>
        <dbReference type="ARBA" id="ARBA00023242"/>
    </source>
</evidence>